<accession>A0ABQ1JKD8</accession>
<dbReference type="Gene3D" id="2.60.40.2380">
    <property type="match status" value="1"/>
</dbReference>
<keyword evidence="4" id="KW-0472">Membrane</keyword>
<name>A0ABQ1JKD8_9GAMM</name>
<dbReference type="GO" id="GO:0016301">
    <property type="term" value="F:kinase activity"/>
    <property type="evidence" value="ECO:0007669"/>
    <property type="project" value="UniProtKB-KW"/>
</dbReference>
<dbReference type="CDD" id="cd01949">
    <property type="entry name" value="GGDEF"/>
    <property type="match status" value="1"/>
</dbReference>
<dbReference type="PANTHER" id="PTHR45138">
    <property type="entry name" value="REGULATORY COMPONENTS OF SENSORY TRANSDUCTION SYSTEM"/>
    <property type="match status" value="1"/>
</dbReference>
<dbReference type="InterPro" id="IPR011623">
    <property type="entry name" value="7TMR_DISM_rcpt_extracell_dom1"/>
</dbReference>
<dbReference type="EMBL" id="BMII01000034">
    <property type="protein sequence ID" value="GGB71237.1"/>
    <property type="molecule type" value="Genomic_DNA"/>
</dbReference>
<comment type="caution">
    <text evidence="6">The sequence shown here is derived from an EMBL/GenBank/DDBJ whole genome shotgun (WGS) entry which is preliminary data.</text>
</comment>
<organism evidence="6 7">
    <name type="scientific">Shewanella inventionis</name>
    <dbReference type="NCBI Taxonomy" id="1738770"/>
    <lineage>
        <taxon>Bacteria</taxon>
        <taxon>Pseudomonadati</taxon>
        <taxon>Pseudomonadota</taxon>
        <taxon>Gammaproteobacteria</taxon>
        <taxon>Alteromonadales</taxon>
        <taxon>Shewanellaceae</taxon>
        <taxon>Shewanella</taxon>
    </lineage>
</organism>
<evidence type="ECO:0000256" key="3">
    <source>
        <dbReference type="SAM" id="Coils"/>
    </source>
</evidence>
<evidence type="ECO:0000259" key="5">
    <source>
        <dbReference type="PROSITE" id="PS50887"/>
    </source>
</evidence>
<keyword evidence="6" id="KW-0418">Kinase</keyword>
<keyword evidence="6" id="KW-0808">Transferase</keyword>
<dbReference type="InterPro" id="IPR011622">
    <property type="entry name" value="7TMR_DISM_rcpt_extracell_dom2"/>
</dbReference>
<dbReference type="Gene3D" id="3.30.70.270">
    <property type="match status" value="1"/>
</dbReference>
<feature type="transmembrane region" description="Helical" evidence="4">
    <location>
        <begin position="382"/>
        <end position="403"/>
    </location>
</feature>
<keyword evidence="3" id="KW-0175">Coiled coil</keyword>
<dbReference type="InterPro" id="IPR000160">
    <property type="entry name" value="GGDEF_dom"/>
</dbReference>
<dbReference type="Pfam" id="PF07695">
    <property type="entry name" value="7TMR-DISM_7TM"/>
    <property type="match status" value="1"/>
</dbReference>
<evidence type="ECO:0000313" key="7">
    <source>
        <dbReference type="Proteomes" id="UP000617555"/>
    </source>
</evidence>
<dbReference type="InterPro" id="IPR043128">
    <property type="entry name" value="Rev_trsase/Diguanyl_cyclase"/>
</dbReference>
<feature type="transmembrane region" description="Helical" evidence="4">
    <location>
        <begin position="296"/>
        <end position="314"/>
    </location>
</feature>
<keyword evidence="4" id="KW-0812">Transmembrane</keyword>
<gene>
    <name evidence="6" type="ORF">GCM10011607_34710</name>
</gene>
<proteinExistence type="predicted"/>
<dbReference type="InterPro" id="IPR029787">
    <property type="entry name" value="Nucleotide_cyclase"/>
</dbReference>
<keyword evidence="4" id="KW-1133">Transmembrane helix</keyword>
<reference evidence="7" key="1">
    <citation type="journal article" date="2019" name="Int. J. Syst. Evol. Microbiol.">
        <title>The Global Catalogue of Microorganisms (GCM) 10K type strain sequencing project: providing services to taxonomists for standard genome sequencing and annotation.</title>
        <authorList>
            <consortium name="The Broad Institute Genomics Platform"/>
            <consortium name="The Broad Institute Genome Sequencing Center for Infectious Disease"/>
            <person name="Wu L."/>
            <person name="Ma J."/>
        </authorList>
    </citation>
    <scope>NUCLEOTIDE SEQUENCE [LARGE SCALE GENOMIC DNA]</scope>
    <source>
        <strain evidence="7">CGMCC 1.15339</strain>
    </source>
</reference>
<comment type="catalytic activity">
    <reaction evidence="2">
        <text>2 GTP = 3',3'-c-di-GMP + 2 diphosphate</text>
        <dbReference type="Rhea" id="RHEA:24898"/>
        <dbReference type="ChEBI" id="CHEBI:33019"/>
        <dbReference type="ChEBI" id="CHEBI:37565"/>
        <dbReference type="ChEBI" id="CHEBI:58805"/>
        <dbReference type="EC" id="2.7.7.65"/>
    </reaction>
</comment>
<protein>
    <recommendedName>
        <fullName evidence="1">diguanylate cyclase</fullName>
        <ecNumber evidence="1">2.7.7.65</ecNumber>
    </recommendedName>
</protein>
<evidence type="ECO:0000313" key="6">
    <source>
        <dbReference type="EMBL" id="GGB71237.1"/>
    </source>
</evidence>
<dbReference type="Pfam" id="PF07696">
    <property type="entry name" value="7TMR-DISMED2"/>
    <property type="match status" value="1"/>
</dbReference>
<feature type="transmembrane region" description="Helical" evidence="4">
    <location>
        <begin position="200"/>
        <end position="221"/>
    </location>
</feature>
<dbReference type="Pfam" id="PF00990">
    <property type="entry name" value="GGDEF"/>
    <property type="match status" value="1"/>
</dbReference>
<dbReference type="SUPFAM" id="SSF55073">
    <property type="entry name" value="Nucleotide cyclase"/>
    <property type="match status" value="1"/>
</dbReference>
<dbReference type="PANTHER" id="PTHR45138:SF9">
    <property type="entry name" value="DIGUANYLATE CYCLASE DGCM-RELATED"/>
    <property type="match status" value="1"/>
</dbReference>
<feature type="coiled-coil region" evidence="3">
    <location>
        <begin position="417"/>
        <end position="470"/>
    </location>
</feature>
<feature type="domain" description="GGDEF" evidence="5">
    <location>
        <begin position="501"/>
        <end position="636"/>
    </location>
</feature>
<feature type="transmembrane region" description="Helical" evidence="4">
    <location>
        <begin position="320"/>
        <end position="345"/>
    </location>
</feature>
<sequence>MQMANMAQLSSTLRVSAPLLLGFILLIICQFGWANTTQNVPLRLTSSSITKIDLQDWIYINHSPNISQLTKVLEQAPSAWKKFDTAQPQHIGVKNYWVTFSIYNPEDYLSRIIAIDNPLLDSIVIYHFINGELVSAQQMGDSLPFKQRPLLSNIFLYPVEFQPGDTHKFYIKIDSLGSINLPLVLWSSNDLTQVIETKNLYIGLQIGLLTAISLFSFFIALASRSFSYSYYSAYVLGLTILTASIHGVSFRYLWPQWPIMQQYIFSIIIPLTLGFSLMFTEKALQLKYHNLKMLRICRVMAVIAFLLAIIMPFLHYSSALYILVFVVLTMSTILVAFSLIQAFIGQRNATLYAVGRIALLLGCIITGLLYVGIINLDVAPQIPTMIGLTFEVVTMAAVLALRYNDERKAKFKIQQQALEQAQRIREVREEALHAEAENSEKLEQMVQERTLELEITLRELNEVNQKLTEQNTIDSLTGVKNRSAFDRRLIAEGRISRRQQTPMALLMVDIDKFKSINDQYGHLAGDHSIQTIAQVLSDILKRPTDLVSRFGGEEFAIILPSTDAEGAQQVAEQIRQTISEQEITHNGQHIPLTVSIGVSADIIDSDEHPMLLLEQADKALYQAKRSGRNKVCYYALKADQI</sequence>
<feature type="transmembrane region" description="Helical" evidence="4">
    <location>
        <begin position="233"/>
        <end position="254"/>
    </location>
</feature>
<dbReference type="Proteomes" id="UP000617555">
    <property type="component" value="Unassembled WGS sequence"/>
</dbReference>
<dbReference type="NCBIfam" id="TIGR00254">
    <property type="entry name" value="GGDEF"/>
    <property type="match status" value="1"/>
</dbReference>
<dbReference type="PROSITE" id="PS50887">
    <property type="entry name" value="GGDEF"/>
    <property type="match status" value="1"/>
</dbReference>
<evidence type="ECO:0000256" key="1">
    <source>
        <dbReference type="ARBA" id="ARBA00012528"/>
    </source>
</evidence>
<keyword evidence="7" id="KW-1185">Reference proteome</keyword>
<feature type="transmembrane region" description="Helical" evidence="4">
    <location>
        <begin position="260"/>
        <end position="284"/>
    </location>
</feature>
<evidence type="ECO:0000256" key="2">
    <source>
        <dbReference type="ARBA" id="ARBA00034247"/>
    </source>
</evidence>
<dbReference type="InterPro" id="IPR050469">
    <property type="entry name" value="Diguanylate_Cyclase"/>
</dbReference>
<evidence type="ECO:0000256" key="4">
    <source>
        <dbReference type="SAM" id="Phobius"/>
    </source>
</evidence>
<feature type="transmembrane region" description="Helical" evidence="4">
    <location>
        <begin position="357"/>
        <end position="376"/>
    </location>
</feature>
<dbReference type="EC" id="2.7.7.65" evidence="1"/>
<dbReference type="SMART" id="SM00267">
    <property type="entry name" value="GGDEF"/>
    <property type="match status" value="1"/>
</dbReference>